<reference evidence="2 3" key="1">
    <citation type="journal article" date="2014" name="Int. J. Syst. Evol. Microbiol.">
        <title>Solimonas terrae sp. nov., isolated from soil.</title>
        <authorList>
            <person name="Kim S.J."/>
            <person name="Moon J.Y."/>
            <person name="Weon H.Y."/>
            <person name="Ahn J.H."/>
            <person name="Chen W.M."/>
            <person name="Kwon S.W."/>
        </authorList>
    </citation>
    <scope>NUCLEOTIDE SEQUENCE [LARGE SCALE GENOMIC DNA]</scope>
    <source>
        <strain evidence="2 3">KIS83-12</strain>
    </source>
</reference>
<feature type="transmembrane region" description="Helical" evidence="1">
    <location>
        <begin position="385"/>
        <end position="408"/>
    </location>
</feature>
<dbReference type="InterPro" id="IPR001036">
    <property type="entry name" value="Acrflvin-R"/>
</dbReference>
<dbReference type="Gene3D" id="3.30.70.1440">
    <property type="entry name" value="Multidrug efflux transporter AcrB pore domain"/>
    <property type="match status" value="1"/>
</dbReference>
<comment type="caution">
    <text evidence="2">The sequence shown here is derived from an EMBL/GenBank/DDBJ whole genome shotgun (WGS) entry which is preliminary data.</text>
</comment>
<dbReference type="Proteomes" id="UP000472676">
    <property type="component" value="Unassembled WGS sequence"/>
</dbReference>
<dbReference type="SUPFAM" id="SSF82866">
    <property type="entry name" value="Multidrug efflux transporter AcrB transmembrane domain"/>
    <property type="match status" value="2"/>
</dbReference>
<dbReference type="AlphaFoldDB" id="A0A6M2BVM2"/>
<dbReference type="GO" id="GO:0005886">
    <property type="term" value="C:plasma membrane"/>
    <property type="evidence" value="ECO:0007669"/>
    <property type="project" value="TreeGrafter"/>
</dbReference>
<keyword evidence="1" id="KW-0472">Membrane</keyword>
<organism evidence="2 3">
    <name type="scientific">Solimonas terrae</name>
    <dbReference type="NCBI Taxonomy" id="1396819"/>
    <lineage>
        <taxon>Bacteria</taxon>
        <taxon>Pseudomonadati</taxon>
        <taxon>Pseudomonadota</taxon>
        <taxon>Gammaproteobacteria</taxon>
        <taxon>Nevskiales</taxon>
        <taxon>Nevskiaceae</taxon>
        <taxon>Solimonas</taxon>
    </lineage>
</organism>
<dbReference type="SUPFAM" id="SSF82714">
    <property type="entry name" value="Multidrug efflux transporter AcrB TolC docking domain, DN and DC subdomains"/>
    <property type="match status" value="2"/>
</dbReference>
<feature type="transmembrane region" description="Helical" evidence="1">
    <location>
        <begin position="876"/>
        <end position="896"/>
    </location>
</feature>
<keyword evidence="3" id="KW-1185">Reference proteome</keyword>
<dbReference type="Pfam" id="PF00873">
    <property type="entry name" value="ACR_tran"/>
    <property type="match status" value="1"/>
</dbReference>
<feature type="transmembrane region" description="Helical" evidence="1">
    <location>
        <begin position="429"/>
        <end position="449"/>
    </location>
</feature>
<evidence type="ECO:0000313" key="2">
    <source>
        <dbReference type="EMBL" id="NGY06410.1"/>
    </source>
</evidence>
<dbReference type="GO" id="GO:0042910">
    <property type="term" value="F:xenobiotic transmembrane transporter activity"/>
    <property type="evidence" value="ECO:0007669"/>
    <property type="project" value="TreeGrafter"/>
</dbReference>
<accession>A0A6M2BVM2</accession>
<dbReference type="InterPro" id="IPR027463">
    <property type="entry name" value="AcrB_DN_DC_subdom"/>
</dbReference>
<name>A0A6M2BVM2_9GAMM</name>
<feature type="transmembrane region" description="Helical" evidence="1">
    <location>
        <begin position="902"/>
        <end position="927"/>
    </location>
</feature>
<feature type="transmembrane region" description="Helical" evidence="1">
    <location>
        <begin position="982"/>
        <end position="1007"/>
    </location>
</feature>
<keyword evidence="1" id="KW-1133">Transmembrane helix</keyword>
<feature type="transmembrane region" description="Helical" evidence="1">
    <location>
        <begin position="952"/>
        <end position="970"/>
    </location>
</feature>
<evidence type="ECO:0000256" key="1">
    <source>
        <dbReference type="SAM" id="Phobius"/>
    </source>
</evidence>
<dbReference type="EMBL" id="JAAMOW010000009">
    <property type="protein sequence ID" value="NGY06410.1"/>
    <property type="molecule type" value="Genomic_DNA"/>
</dbReference>
<sequence length="1033" mass="111128">MNFSAWSIHRPTPAILLFFLATVAGLVGFRALQIAKMPDFDFPGIVVDVQLPGATPSQLETEVTRKIEDATANIPGARHVTSSVSDGDSNTFIEFEIGKNIQEALDDVRDAVTGVRSALPADILEPTVQRVTTNGSSIATYAVSADNMDEMDLSWFVDNIVSKAIMPILGVGKVSRFGGVSREVRVELDPVKLQAYGVTAGEVSRQLGSMQQEAPGGRGDLGGLEQAVRTIGTVQTAQDLAHFSFPLADGRRIRLEQIATVHDTVAEPRQAATLDGKPVISFRAYRANGSAEAEVATAIAREVEQLGTKYPHVHFQKIYTTVGPIEHSYRASMQALLEGAILAVLVVWIFLRDWRATLISAVALPLSILPTFAFIHWAGFTLNTITLLALTLVIGILVDDAIVEVENIMRHLRMGKTPKQAALEAADEIGLAVIATSLTLVSVFLPVALMPGISGLVFKQFGWTAAIAILASLVVARLLTPMMAAYMLSAAGLGKGHADQTDGWLMQRYLRAVRTCLRHPWLTSTGAALFFFMSLWLATLLPSTFLNADDSALSLVTLEAPPGSTLKETLALNQQAYELLRKIPEIEHVYTIIGNGVTAGSSVSSGGNVTVFTLLIPLTPQNQRKRTQQQVENEIGDQLHKLPGVRTTVGGNGNGQQLTVQLTSEDPLMLQATANKVLREIRTIPGLGGATSSANLLRPELVIRPDFARAAELGVTAEAIGDAVRIATSGDYDVILPKLNLPERQLYIRTLLDPRSRTDIDTIRDLRVASMHGPVPLGNVASVQVEGGPAQIDRYDRARNVTLTVNLQGRPLGEVNKLIEALPSMKHLPPQVRRGEGGDVEFMNDLFGNFAIAMLTGIFCVYAVMVLLFHDFAQPFTVLTALPLAAGGALGGLVIFGMNLSLASLIGLLMLIGIVSKNSILLVEYAITARDQRGLSRTDAIIDACHKRARPIVMTTVAMIAGMLPMALNISKTDAGFRTPMAVAVIGGLLTSTVLSLLVVPVVYEIVDNIEAWLARRLRRGKPTATDGELSLS</sequence>
<dbReference type="PANTHER" id="PTHR32063">
    <property type="match status" value="1"/>
</dbReference>
<gene>
    <name evidence="2" type="ORF">G7Y85_16680</name>
</gene>
<feature type="transmembrane region" description="Helical" evidence="1">
    <location>
        <begin position="331"/>
        <end position="351"/>
    </location>
</feature>
<feature type="transmembrane region" description="Helical" evidence="1">
    <location>
        <begin position="521"/>
        <end position="541"/>
    </location>
</feature>
<evidence type="ECO:0000313" key="3">
    <source>
        <dbReference type="Proteomes" id="UP000472676"/>
    </source>
</evidence>
<protein>
    <submittedName>
        <fullName evidence="2">Efflux RND transporter permease subunit</fullName>
    </submittedName>
</protein>
<feature type="transmembrane region" description="Helical" evidence="1">
    <location>
        <begin position="358"/>
        <end position="379"/>
    </location>
</feature>
<dbReference type="PRINTS" id="PR00702">
    <property type="entry name" value="ACRIFLAVINRP"/>
</dbReference>
<keyword evidence="1" id="KW-0812">Transmembrane</keyword>
<dbReference type="Gene3D" id="3.30.70.1320">
    <property type="entry name" value="Multidrug efflux transporter AcrB pore domain like"/>
    <property type="match status" value="1"/>
</dbReference>
<feature type="transmembrane region" description="Helical" evidence="1">
    <location>
        <begin position="846"/>
        <end position="869"/>
    </location>
</feature>
<dbReference type="SUPFAM" id="SSF82693">
    <property type="entry name" value="Multidrug efflux transporter AcrB pore domain, PN1, PN2, PC1 and PC2 subdomains"/>
    <property type="match status" value="3"/>
</dbReference>
<dbReference type="Gene3D" id="3.30.2090.10">
    <property type="entry name" value="Multidrug efflux transporter AcrB TolC docking domain, DN and DC subdomains"/>
    <property type="match status" value="2"/>
</dbReference>
<dbReference type="Gene3D" id="3.30.70.1430">
    <property type="entry name" value="Multidrug efflux transporter AcrB pore domain"/>
    <property type="match status" value="2"/>
</dbReference>
<dbReference type="Gene3D" id="1.20.1640.10">
    <property type="entry name" value="Multidrug efflux transporter AcrB transmembrane domain"/>
    <property type="match status" value="2"/>
</dbReference>
<proteinExistence type="predicted"/>
<dbReference type="PANTHER" id="PTHR32063:SF77">
    <property type="entry name" value="ACR FAMILY TRANSPORT PROTEIN"/>
    <property type="match status" value="1"/>
</dbReference>
<feature type="transmembrane region" description="Helical" evidence="1">
    <location>
        <begin position="461"/>
        <end position="479"/>
    </location>
</feature>